<evidence type="ECO:0000313" key="1">
    <source>
        <dbReference type="EMBL" id="KAK8888600.1"/>
    </source>
</evidence>
<sequence>MKKTTDDFTEYFAMSRQLTLSLEVRPYPEVTAEAVQEIHDLPIKLYSAVGKKPKKSTGEIPVVMETIEPTTVNISAQNLSTIQAWYNFFDSLRAKNCKYLLFAKSDTIQVGSGFVSSNVHFNAFILHGIHEFLIVYINKDNFERLVKGKPLIPQDLSDAMSESLVGVMTVNDIVNETVNQQRAQYTQMETSSQEMDLMIGEANPNMNNSEAGPLTSITIWKRYEVLLFTLNNVFFAIDEHFNQIGRTVPLDYEIVKEIAQTIMQRHRNDLSDDNSNF</sequence>
<protein>
    <submittedName>
        <fullName evidence="1">Uncharacterized protein</fullName>
    </submittedName>
</protein>
<reference evidence="1 2" key="1">
    <citation type="submission" date="2024-04" db="EMBL/GenBank/DDBJ databases">
        <title>Tritrichomonas musculus Genome.</title>
        <authorList>
            <person name="Alves-Ferreira E."/>
            <person name="Grigg M."/>
            <person name="Lorenzi H."/>
            <person name="Galac M."/>
        </authorList>
    </citation>
    <scope>NUCLEOTIDE SEQUENCE [LARGE SCALE GENOMIC DNA]</scope>
    <source>
        <strain evidence="1 2">EAF2021</strain>
    </source>
</reference>
<comment type="caution">
    <text evidence="1">The sequence shown here is derived from an EMBL/GenBank/DDBJ whole genome shotgun (WGS) entry which is preliminary data.</text>
</comment>
<gene>
    <name evidence="1" type="ORF">M9Y10_033331</name>
</gene>
<keyword evidence="2" id="KW-1185">Reference proteome</keyword>
<dbReference type="EMBL" id="JAPFFF010000005">
    <property type="protein sequence ID" value="KAK8888600.1"/>
    <property type="molecule type" value="Genomic_DNA"/>
</dbReference>
<name>A0ABR2KBV9_9EUKA</name>
<evidence type="ECO:0000313" key="2">
    <source>
        <dbReference type="Proteomes" id="UP001470230"/>
    </source>
</evidence>
<dbReference type="Proteomes" id="UP001470230">
    <property type="component" value="Unassembled WGS sequence"/>
</dbReference>
<organism evidence="1 2">
    <name type="scientific">Tritrichomonas musculus</name>
    <dbReference type="NCBI Taxonomy" id="1915356"/>
    <lineage>
        <taxon>Eukaryota</taxon>
        <taxon>Metamonada</taxon>
        <taxon>Parabasalia</taxon>
        <taxon>Tritrichomonadida</taxon>
        <taxon>Tritrichomonadidae</taxon>
        <taxon>Tritrichomonas</taxon>
    </lineage>
</organism>
<accession>A0ABR2KBV9</accession>
<proteinExistence type="predicted"/>